<keyword evidence="3 5" id="KW-1133">Transmembrane helix</keyword>
<sequence>MKQEYKQNIREEDFAKASNSYLMSLIAVVGGLPFPIINLIATFFFFIANRKGSYFVRWHCTQALLSQFSLVFVNAPAFWWTAAIFFTDATVNDYYFAYVILVIIINLVEFITTIRSVISLGKGRHFEWWIFAGLSDILCKERESHDDWLYKN</sequence>
<dbReference type="EMBL" id="VSSQ01019580">
    <property type="protein sequence ID" value="MPM63745.1"/>
    <property type="molecule type" value="Genomic_DNA"/>
</dbReference>
<comment type="subcellular location">
    <subcellularLocation>
        <location evidence="1">Membrane</location>
        <topology evidence="1">Multi-pass membrane protein</topology>
    </subcellularLocation>
</comment>
<comment type="caution">
    <text evidence="6">The sequence shown here is derived from an EMBL/GenBank/DDBJ whole genome shotgun (WGS) entry which is preliminary data.</text>
</comment>
<reference evidence="6" key="1">
    <citation type="submission" date="2019-08" db="EMBL/GenBank/DDBJ databases">
        <authorList>
            <person name="Kucharzyk K."/>
            <person name="Murdoch R.W."/>
            <person name="Higgins S."/>
            <person name="Loffler F."/>
        </authorList>
    </citation>
    <scope>NUCLEOTIDE SEQUENCE</scope>
</reference>
<evidence type="ECO:0000256" key="3">
    <source>
        <dbReference type="ARBA" id="ARBA00022989"/>
    </source>
</evidence>
<keyword evidence="2 5" id="KW-0812">Transmembrane</keyword>
<proteinExistence type="predicted"/>
<organism evidence="6">
    <name type="scientific">bioreactor metagenome</name>
    <dbReference type="NCBI Taxonomy" id="1076179"/>
    <lineage>
        <taxon>unclassified sequences</taxon>
        <taxon>metagenomes</taxon>
        <taxon>ecological metagenomes</taxon>
    </lineage>
</organism>
<accession>A0A645BE70</accession>
<feature type="transmembrane region" description="Helical" evidence="5">
    <location>
        <begin position="68"/>
        <end position="89"/>
    </location>
</feature>
<evidence type="ECO:0000256" key="1">
    <source>
        <dbReference type="ARBA" id="ARBA00004141"/>
    </source>
</evidence>
<evidence type="ECO:0000256" key="5">
    <source>
        <dbReference type="SAM" id="Phobius"/>
    </source>
</evidence>
<keyword evidence="4 5" id="KW-0472">Membrane</keyword>
<evidence type="ECO:0000313" key="6">
    <source>
        <dbReference type="EMBL" id="MPM63745.1"/>
    </source>
</evidence>
<evidence type="ECO:0008006" key="7">
    <source>
        <dbReference type="Google" id="ProtNLM"/>
    </source>
</evidence>
<dbReference type="AlphaFoldDB" id="A0A645BE70"/>
<evidence type="ECO:0000256" key="4">
    <source>
        <dbReference type="ARBA" id="ARBA00023136"/>
    </source>
</evidence>
<dbReference type="InterPro" id="IPR019109">
    <property type="entry name" value="MamF_MmsF"/>
</dbReference>
<dbReference type="Pfam" id="PF09685">
    <property type="entry name" value="MamF_MmsF"/>
    <property type="match status" value="1"/>
</dbReference>
<feature type="transmembrane region" description="Helical" evidence="5">
    <location>
        <begin position="95"/>
        <end position="118"/>
    </location>
</feature>
<gene>
    <name evidence="6" type="ORF">SDC9_110627</name>
</gene>
<evidence type="ECO:0000256" key="2">
    <source>
        <dbReference type="ARBA" id="ARBA00022692"/>
    </source>
</evidence>
<feature type="transmembrane region" description="Helical" evidence="5">
    <location>
        <begin position="20"/>
        <end position="47"/>
    </location>
</feature>
<protein>
    <recommendedName>
        <fullName evidence="7">DUF4870 domain-containing protein</fullName>
    </recommendedName>
</protein>
<name>A0A645BE70_9ZZZZ</name>